<reference evidence="2" key="2">
    <citation type="submission" date="2025-09" db="UniProtKB">
        <authorList>
            <consortium name="Ensembl"/>
        </authorList>
    </citation>
    <scope>IDENTIFICATION</scope>
</reference>
<dbReference type="GeneTree" id="ENSGT01120000274421"/>
<proteinExistence type="predicted"/>
<sequence>LSSAVLFFRVGLFHLHFLSLFCKYWANSQAMDIYQRPDSSQLQYFPFQICKEITYLGVKICPNLPKIASMNMDYILKDISKDVERWYLLPLSFLGRIEIAKINIYPKMTYIISLLPLKFSFLLFARINRLIVRFYGIKNSLACHTRPLKIGLPDVYIYYLAFQMCPNFKVVKNIRTAVPGQTKGPSSPISKTSLFTWCQIMWSIFLQNLTNLCISSVFEHNSTFSKMYALPAIPFDKYLALVVFRNSG</sequence>
<evidence type="ECO:0000313" key="3">
    <source>
        <dbReference type="Proteomes" id="UP000694404"/>
    </source>
</evidence>
<evidence type="ECO:0000256" key="1">
    <source>
        <dbReference type="SAM" id="SignalP"/>
    </source>
</evidence>
<dbReference type="PANTHER" id="PTHR31635">
    <property type="entry name" value="REVERSE TRANSCRIPTASE DOMAIN-CONTAINING PROTEIN-RELATED"/>
    <property type="match status" value="1"/>
</dbReference>
<evidence type="ECO:0008006" key="4">
    <source>
        <dbReference type="Google" id="ProtNLM"/>
    </source>
</evidence>
<dbReference type="Proteomes" id="UP000694404">
    <property type="component" value="Unplaced"/>
</dbReference>
<accession>A0A8C0G7V6</accession>
<dbReference type="PANTHER" id="PTHR31635:SF196">
    <property type="entry name" value="REVERSE TRANSCRIPTASE DOMAIN-CONTAINING PROTEIN-RELATED"/>
    <property type="match status" value="1"/>
</dbReference>
<protein>
    <recommendedName>
        <fullName evidence="4">Maturase K</fullName>
    </recommendedName>
</protein>
<reference evidence="2" key="1">
    <citation type="submission" date="2025-08" db="UniProtKB">
        <authorList>
            <consortium name="Ensembl"/>
        </authorList>
    </citation>
    <scope>IDENTIFICATION</scope>
</reference>
<evidence type="ECO:0000313" key="2">
    <source>
        <dbReference type="Ensembl" id="ENSCABP00000005137.1"/>
    </source>
</evidence>
<feature type="signal peptide" evidence="1">
    <location>
        <begin position="1"/>
        <end position="30"/>
    </location>
</feature>
<dbReference type="Ensembl" id="ENSCABT00000005595.1">
    <property type="protein sequence ID" value="ENSCABP00000005137.1"/>
    <property type="gene ID" value="ENSCABG00000003878.1"/>
</dbReference>
<keyword evidence="1" id="KW-0732">Signal</keyword>
<organism evidence="2 3">
    <name type="scientific">Chelonoidis abingdonii</name>
    <name type="common">Abingdon island giant tortoise</name>
    <name type="synonym">Testudo abingdonii</name>
    <dbReference type="NCBI Taxonomy" id="106734"/>
    <lineage>
        <taxon>Eukaryota</taxon>
        <taxon>Metazoa</taxon>
        <taxon>Chordata</taxon>
        <taxon>Craniata</taxon>
        <taxon>Vertebrata</taxon>
        <taxon>Euteleostomi</taxon>
        <taxon>Archelosauria</taxon>
        <taxon>Testudinata</taxon>
        <taxon>Testudines</taxon>
        <taxon>Cryptodira</taxon>
        <taxon>Durocryptodira</taxon>
        <taxon>Testudinoidea</taxon>
        <taxon>Testudinidae</taxon>
        <taxon>Chelonoidis</taxon>
    </lineage>
</organism>
<dbReference type="AlphaFoldDB" id="A0A8C0G7V6"/>
<feature type="chain" id="PRO_5034900993" description="Maturase K" evidence="1">
    <location>
        <begin position="31"/>
        <end position="248"/>
    </location>
</feature>
<keyword evidence="3" id="KW-1185">Reference proteome</keyword>
<name>A0A8C0G7V6_CHEAB</name>